<protein>
    <submittedName>
        <fullName evidence="2">Uncharacterized protein</fullName>
    </submittedName>
</protein>
<organism evidence="2">
    <name type="scientific">Tanacetum cinerariifolium</name>
    <name type="common">Dalmatian daisy</name>
    <name type="synonym">Chrysanthemum cinerariifolium</name>
    <dbReference type="NCBI Taxonomy" id="118510"/>
    <lineage>
        <taxon>Eukaryota</taxon>
        <taxon>Viridiplantae</taxon>
        <taxon>Streptophyta</taxon>
        <taxon>Embryophyta</taxon>
        <taxon>Tracheophyta</taxon>
        <taxon>Spermatophyta</taxon>
        <taxon>Magnoliopsida</taxon>
        <taxon>eudicotyledons</taxon>
        <taxon>Gunneridae</taxon>
        <taxon>Pentapetalae</taxon>
        <taxon>asterids</taxon>
        <taxon>campanulids</taxon>
        <taxon>Asterales</taxon>
        <taxon>Asteraceae</taxon>
        <taxon>Asteroideae</taxon>
        <taxon>Anthemideae</taxon>
        <taxon>Anthemidinae</taxon>
        <taxon>Tanacetum</taxon>
    </lineage>
</organism>
<proteinExistence type="predicted"/>
<evidence type="ECO:0000313" key="2">
    <source>
        <dbReference type="EMBL" id="GFD46320.1"/>
    </source>
</evidence>
<dbReference type="EMBL" id="BKCJ011671087">
    <property type="protein sequence ID" value="GFD46320.1"/>
    <property type="molecule type" value="Genomic_DNA"/>
</dbReference>
<feature type="region of interest" description="Disordered" evidence="1">
    <location>
        <begin position="32"/>
        <end position="61"/>
    </location>
</feature>
<gene>
    <name evidence="2" type="ORF">Tci_918289</name>
</gene>
<reference evidence="2" key="1">
    <citation type="journal article" date="2019" name="Sci. Rep.">
        <title>Draft genome of Tanacetum cinerariifolium, the natural source of mosquito coil.</title>
        <authorList>
            <person name="Yamashiro T."/>
            <person name="Shiraishi A."/>
            <person name="Satake H."/>
            <person name="Nakayama K."/>
        </authorList>
    </citation>
    <scope>NUCLEOTIDE SEQUENCE</scope>
</reference>
<comment type="caution">
    <text evidence="2">The sequence shown here is derived from an EMBL/GenBank/DDBJ whole genome shotgun (WGS) entry which is preliminary data.</text>
</comment>
<accession>A0A699WJ16</accession>
<sequence>MKQPRVRKEKVKVIGEVVVIIDVIITVFKTRGEEKGHRKRDCPKLGRNGQGGNNRGGVYQLGAVNAHEDPKVVT</sequence>
<name>A0A699WJ16_TANCI</name>
<dbReference type="AlphaFoldDB" id="A0A699WJ16"/>
<evidence type="ECO:0000256" key="1">
    <source>
        <dbReference type="SAM" id="MobiDB-lite"/>
    </source>
</evidence>
<feature type="non-terminal residue" evidence="2">
    <location>
        <position position="74"/>
    </location>
</feature>